<evidence type="ECO:0000313" key="2">
    <source>
        <dbReference type="EMBL" id="EJZ13713.1"/>
    </source>
</evidence>
<dbReference type="EMBL" id="ALQB01000047">
    <property type="protein sequence ID" value="EJZ13713.1"/>
    <property type="molecule type" value="Genomic_DNA"/>
</dbReference>
<accession>K0VFP6</accession>
<name>K0VFP6_MYCFO</name>
<evidence type="ECO:0000256" key="1">
    <source>
        <dbReference type="SAM" id="MobiDB-lite"/>
    </source>
</evidence>
<gene>
    <name evidence="2" type="ORF">MFORT_13223</name>
</gene>
<protein>
    <submittedName>
        <fullName evidence="2">Uncharacterized protein</fullName>
    </submittedName>
</protein>
<dbReference type="HOGENOM" id="CLU_2479984_0_0_11"/>
<evidence type="ECO:0000313" key="3">
    <source>
        <dbReference type="Proteomes" id="UP000006043"/>
    </source>
</evidence>
<feature type="region of interest" description="Disordered" evidence="1">
    <location>
        <begin position="13"/>
        <end position="63"/>
    </location>
</feature>
<dbReference type="Proteomes" id="UP000006043">
    <property type="component" value="Unassembled WGS sequence"/>
</dbReference>
<proteinExistence type="predicted"/>
<dbReference type="AlphaFoldDB" id="K0VFP6"/>
<comment type="caution">
    <text evidence="2">The sequence shown here is derived from an EMBL/GenBank/DDBJ whole genome shotgun (WGS) entry which is preliminary data.</text>
</comment>
<feature type="compositionally biased region" description="Basic and acidic residues" evidence="1">
    <location>
        <begin position="47"/>
        <end position="63"/>
    </location>
</feature>
<sequence length="87" mass="9614">MDCKARRTVARLTSRAAAMSGSGGQPLPVGHEPQLDSQFEASPHRVGRAEPGDAGDHRGAQRRVRVTDLQRHGLRVRELLPYLFMLN</sequence>
<reference evidence="2 3" key="1">
    <citation type="journal article" date="2012" name="J. Bacteriol.">
        <title>Complete Genome Sequence of Mycobacterium fortuitum subsp. fortuitum Type Strain DSM46621.</title>
        <authorList>
            <person name="Ho Y.S."/>
            <person name="Adroub S.A."/>
            <person name="Aleisa F."/>
            <person name="Mahmood H."/>
            <person name="Othoum G."/>
            <person name="Rashid F."/>
            <person name="Zaher M."/>
            <person name="Ali S."/>
            <person name="Bitter W."/>
            <person name="Pain A."/>
            <person name="Abdallah A.M."/>
        </authorList>
    </citation>
    <scope>NUCLEOTIDE SEQUENCE [LARGE SCALE GENOMIC DNA]</scope>
    <source>
        <strain evidence="3">DSM46621</strain>
    </source>
</reference>
<organism evidence="2 3">
    <name type="scientific">Mycolicibacterium fortuitum subsp. fortuitum DSM 46621 = ATCC 6841 = JCM 6387</name>
    <dbReference type="NCBI Taxonomy" id="1214102"/>
    <lineage>
        <taxon>Bacteria</taxon>
        <taxon>Bacillati</taxon>
        <taxon>Actinomycetota</taxon>
        <taxon>Actinomycetes</taxon>
        <taxon>Mycobacteriales</taxon>
        <taxon>Mycobacteriaceae</taxon>
        <taxon>Mycolicibacterium</taxon>
    </lineage>
</organism>